<reference evidence="13 14" key="1">
    <citation type="submission" date="2017-05" db="EMBL/GenBank/DDBJ databases">
        <title>Genomic insights into alkan degradation activity of Oleiphilus messinensis.</title>
        <authorList>
            <person name="Kozyavkin S.A."/>
            <person name="Slesarev A.I."/>
            <person name="Golyshin P.N."/>
            <person name="Korzhenkov A."/>
            <person name="Golyshina O.N."/>
            <person name="Toshchakov S.V."/>
        </authorList>
    </citation>
    <scope>NUCLEOTIDE SEQUENCE [LARGE SCALE GENOMIC DNA]</scope>
    <source>
        <strain evidence="13 14">ME102</strain>
    </source>
</reference>
<dbReference type="EC" id="2.1.1.61" evidence="10"/>
<comment type="subcellular location">
    <subcellularLocation>
        <location evidence="10">Cytoplasm</location>
    </subcellularLocation>
</comment>
<protein>
    <recommendedName>
        <fullName evidence="10">tRNA 5-methylaminomethyl-2-thiouridine biosynthesis bifunctional protein MnmC</fullName>
        <shortName evidence="10">tRNA mnm(5)s(2)U biosynthesis bifunctional protein</shortName>
    </recommendedName>
    <domain>
        <recommendedName>
            <fullName evidence="10">tRNA (mnm(5)s(2)U34)-methyltransferase</fullName>
            <ecNumber evidence="10">2.1.1.61</ecNumber>
        </recommendedName>
    </domain>
    <domain>
        <recommendedName>
            <fullName evidence="10">FAD-dependent cmnm(5)s(2)U34 oxidoreductase</fullName>
            <ecNumber evidence="10">1.5.-.-</ecNumber>
        </recommendedName>
    </domain>
</protein>
<evidence type="ECO:0000259" key="11">
    <source>
        <dbReference type="Pfam" id="PF01266"/>
    </source>
</evidence>
<dbReference type="OrthoDB" id="9786494at2"/>
<keyword evidence="7 10" id="KW-0274">FAD</keyword>
<dbReference type="EMBL" id="CP021425">
    <property type="protein sequence ID" value="ARU57456.1"/>
    <property type="molecule type" value="Genomic_DNA"/>
</dbReference>
<dbReference type="InterPro" id="IPR036188">
    <property type="entry name" value="FAD/NAD-bd_sf"/>
</dbReference>
<dbReference type="AlphaFoldDB" id="A0A1Y0ICF2"/>
<dbReference type="KEGG" id="ome:OLMES_3418"/>
<feature type="region of interest" description="FAD-dependent cmnm(5)s(2)U34 oxidoreductase" evidence="10">
    <location>
        <begin position="298"/>
        <end position="706"/>
    </location>
</feature>
<dbReference type="NCBIfam" id="NF002481">
    <property type="entry name" value="PRK01747.1-2"/>
    <property type="match status" value="1"/>
</dbReference>
<evidence type="ECO:0000313" key="13">
    <source>
        <dbReference type="EMBL" id="ARU57456.1"/>
    </source>
</evidence>
<dbReference type="NCBIfam" id="TIGR03197">
    <property type="entry name" value="MnmC_Cterm"/>
    <property type="match status" value="1"/>
</dbReference>
<comment type="function">
    <text evidence="10">Catalyzes the last two steps in the biosynthesis of 5-methylaminomethyl-2-thiouridine (mnm(5)s(2)U) at the wobble position (U34) in tRNA. Catalyzes the FAD-dependent demodification of cmnm(5)s(2)U34 to nm(5)s(2)U34, followed by the transfer of a methyl group from S-adenosyl-L-methionine to nm(5)s(2)U34, to form mnm(5)s(2)U34.</text>
</comment>
<keyword evidence="4 10" id="KW-0808">Transferase</keyword>
<dbReference type="GO" id="GO:0002097">
    <property type="term" value="P:tRNA wobble base modification"/>
    <property type="evidence" value="ECO:0007669"/>
    <property type="project" value="UniProtKB-UniRule"/>
</dbReference>
<keyword evidence="6 10" id="KW-0819">tRNA processing</keyword>
<evidence type="ECO:0000256" key="3">
    <source>
        <dbReference type="ARBA" id="ARBA00022630"/>
    </source>
</evidence>
<dbReference type="RefSeq" id="WP_087462352.1">
    <property type="nucleotide sequence ID" value="NZ_CP021425.1"/>
</dbReference>
<dbReference type="Pfam" id="PF01266">
    <property type="entry name" value="DAO"/>
    <property type="match status" value="1"/>
</dbReference>
<evidence type="ECO:0000256" key="2">
    <source>
        <dbReference type="ARBA" id="ARBA00022603"/>
    </source>
</evidence>
<dbReference type="Gene3D" id="3.40.50.150">
    <property type="entry name" value="Vaccinia Virus protein VP39"/>
    <property type="match status" value="1"/>
</dbReference>
<dbReference type="PANTHER" id="PTHR13847:SF283">
    <property type="entry name" value="TRNA 5-METHYLAMINOMETHYL-2-THIOURIDINE BIOSYNTHESIS BIFUNCTIONAL PROTEIN MNMC"/>
    <property type="match status" value="1"/>
</dbReference>
<name>A0A1Y0ICF2_9GAMM</name>
<keyword evidence="1 10" id="KW-0963">Cytoplasm</keyword>
<evidence type="ECO:0000256" key="7">
    <source>
        <dbReference type="ARBA" id="ARBA00022827"/>
    </source>
</evidence>
<proteinExistence type="inferred from homology"/>
<dbReference type="HAMAP" id="MF_01102">
    <property type="entry name" value="MnmC"/>
    <property type="match status" value="1"/>
</dbReference>
<feature type="domain" description="MnmC-like methyltransferase" evidence="12">
    <location>
        <begin position="125"/>
        <end position="243"/>
    </location>
</feature>
<dbReference type="InterPro" id="IPR029063">
    <property type="entry name" value="SAM-dependent_MTases_sf"/>
</dbReference>
<dbReference type="InterPro" id="IPR017610">
    <property type="entry name" value="tRNA_S-uridine_synth_MnmC_C"/>
</dbReference>
<comment type="catalytic activity">
    <reaction evidence="10">
        <text>5-aminomethyl-2-thiouridine(34) in tRNA + S-adenosyl-L-methionine = 5-methylaminomethyl-2-thiouridine(34) in tRNA + S-adenosyl-L-homocysteine + H(+)</text>
        <dbReference type="Rhea" id="RHEA:19569"/>
        <dbReference type="Rhea" id="RHEA-COMP:10195"/>
        <dbReference type="Rhea" id="RHEA-COMP:10197"/>
        <dbReference type="ChEBI" id="CHEBI:15378"/>
        <dbReference type="ChEBI" id="CHEBI:57856"/>
        <dbReference type="ChEBI" id="CHEBI:59789"/>
        <dbReference type="ChEBI" id="CHEBI:74454"/>
        <dbReference type="ChEBI" id="CHEBI:74455"/>
        <dbReference type="EC" id="2.1.1.61"/>
    </reaction>
</comment>
<gene>
    <name evidence="10" type="primary">mnmC</name>
    <name evidence="13" type="ORF">OLMES_3418</name>
</gene>
<comment type="similarity">
    <text evidence="10">In the C-terminal section; belongs to the DAO family.</text>
</comment>
<dbReference type="Gene3D" id="3.50.50.60">
    <property type="entry name" value="FAD/NAD(P)-binding domain"/>
    <property type="match status" value="1"/>
</dbReference>
<keyword evidence="8 10" id="KW-0560">Oxidoreductase</keyword>
<keyword evidence="5 10" id="KW-0949">S-adenosyl-L-methionine</keyword>
<evidence type="ECO:0000256" key="8">
    <source>
        <dbReference type="ARBA" id="ARBA00023002"/>
    </source>
</evidence>
<dbReference type="GO" id="GO:0032259">
    <property type="term" value="P:methylation"/>
    <property type="evidence" value="ECO:0007669"/>
    <property type="project" value="UniProtKB-KW"/>
</dbReference>
<evidence type="ECO:0000256" key="10">
    <source>
        <dbReference type="HAMAP-Rule" id="MF_01102"/>
    </source>
</evidence>
<dbReference type="InterPro" id="IPR023032">
    <property type="entry name" value="tRNA_MAMT_biosynth_bifunc_MnmC"/>
</dbReference>
<dbReference type="GO" id="GO:0016645">
    <property type="term" value="F:oxidoreductase activity, acting on the CH-NH group of donors"/>
    <property type="evidence" value="ECO:0007669"/>
    <property type="project" value="InterPro"/>
</dbReference>
<dbReference type="EC" id="1.5.-.-" evidence="10"/>
<dbReference type="InterPro" id="IPR006076">
    <property type="entry name" value="FAD-dep_OxRdtase"/>
</dbReference>
<organism evidence="13 14">
    <name type="scientific">Oleiphilus messinensis</name>
    <dbReference type="NCBI Taxonomy" id="141451"/>
    <lineage>
        <taxon>Bacteria</taxon>
        <taxon>Pseudomonadati</taxon>
        <taxon>Pseudomonadota</taxon>
        <taxon>Gammaproteobacteria</taxon>
        <taxon>Oceanospirillales</taxon>
        <taxon>Oleiphilaceae</taxon>
        <taxon>Oleiphilus</taxon>
    </lineage>
</organism>
<comment type="similarity">
    <text evidence="10">In the N-terminal section; belongs to the methyltransferase superfamily. tRNA (mnm(5)s(2)U34)-methyltransferase family.</text>
</comment>
<dbReference type="GO" id="GO:0005737">
    <property type="term" value="C:cytoplasm"/>
    <property type="evidence" value="ECO:0007669"/>
    <property type="project" value="UniProtKB-SubCell"/>
</dbReference>
<evidence type="ECO:0000256" key="6">
    <source>
        <dbReference type="ARBA" id="ARBA00022694"/>
    </source>
</evidence>
<dbReference type="Pfam" id="PF05430">
    <property type="entry name" value="Methyltransf_30"/>
    <property type="match status" value="1"/>
</dbReference>
<keyword evidence="14" id="KW-1185">Reference proteome</keyword>
<evidence type="ECO:0000256" key="5">
    <source>
        <dbReference type="ARBA" id="ARBA00022691"/>
    </source>
</evidence>
<keyword evidence="3 10" id="KW-0285">Flavoprotein</keyword>
<dbReference type="InterPro" id="IPR047785">
    <property type="entry name" value="tRNA_MNMC2"/>
</dbReference>
<sequence length="706" mass="78293">MSKVRAAPCCVESADINWNDAQTPESNTFGDVYFSRDDGKAESEYVFLQQNNLSERWQELKEQNIPFSFTIVETGFGTGLNFLNAIALWRNFDFAPNQQLHFVSAEKYPIRKADLARALLTRWPELQDDVERLLSIYPPSLRGVHRREFATNINLTLVFEDAFIGFNNLQFTADAWFLDGFAPSKNPELWQTDLLGTLGCKSKHGTTFSTFSAVGVIRRSLIQNGFRVEKVKGFGRKREMLGGIFERPQLQAEKLDQIENLPEPPRRVKPKQAPWFVDAESNHPPSNLQTTPPNIAIIGAGLAGCFTARALHRRGASTTVFDQHASPGQEASGNPQGILYTKPGATYTPSTQFGLLSLTYAQHILAELAAFLPQIWHPTGVLQLAYQEKEKVQQQKLITQNNYPNQLLHPVSPEEASIIAGIDIPHSGIFYPESGWVRPAELCKALLTDPIVFIGNDRVVDISNESNDLWTLTTASGTRHSGFTHVVIANSSSAKQFRETSHLPLKPIRGQTSLTPSTPYSGQLKTAVCAKGYIAPAFDGQHCFGATFTLNENSTELLTEDNKENIENLRFISDQLANSIAEENSQSGDRNRQLNTEQVAMGKVGFRCTTPDYLPIVGPCPDSEDTLVRFSALKQNALYQFDSTGKYHKGVYVNVGHGSKGLSTTPLAGEMIASHIFGEPSPISVNLQEALHPVRFLIRSLIKSKL</sequence>
<dbReference type="GO" id="GO:0050660">
    <property type="term" value="F:flavin adenine dinucleotide binding"/>
    <property type="evidence" value="ECO:0007669"/>
    <property type="project" value="UniProtKB-UniRule"/>
</dbReference>
<keyword evidence="2 10" id="KW-0489">Methyltransferase</keyword>
<comment type="cofactor">
    <cofactor evidence="10">
        <name>FAD</name>
        <dbReference type="ChEBI" id="CHEBI:57692"/>
    </cofactor>
</comment>
<dbReference type="PANTHER" id="PTHR13847">
    <property type="entry name" value="SARCOSINE DEHYDROGENASE-RELATED"/>
    <property type="match status" value="1"/>
</dbReference>
<dbReference type="Proteomes" id="UP000196027">
    <property type="component" value="Chromosome"/>
</dbReference>
<dbReference type="NCBIfam" id="NF033855">
    <property type="entry name" value="tRNA_MNMC2"/>
    <property type="match status" value="1"/>
</dbReference>
<dbReference type="Gene3D" id="3.30.9.10">
    <property type="entry name" value="D-Amino Acid Oxidase, subunit A, domain 2"/>
    <property type="match status" value="1"/>
</dbReference>
<dbReference type="SUPFAM" id="SSF51905">
    <property type="entry name" value="FAD/NAD(P)-binding domain"/>
    <property type="match status" value="1"/>
</dbReference>
<keyword evidence="9 10" id="KW-0511">Multifunctional enzyme</keyword>
<evidence type="ECO:0000256" key="1">
    <source>
        <dbReference type="ARBA" id="ARBA00022490"/>
    </source>
</evidence>
<feature type="domain" description="FAD dependent oxidoreductase" evidence="11">
    <location>
        <begin position="295"/>
        <end position="673"/>
    </location>
</feature>
<evidence type="ECO:0000313" key="14">
    <source>
        <dbReference type="Proteomes" id="UP000196027"/>
    </source>
</evidence>
<feature type="region of interest" description="tRNA (mnm(5)s(2)U34)-methyltransferase" evidence="10">
    <location>
        <begin position="1"/>
        <end position="246"/>
    </location>
</feature>
<evidence type="ECO:0000256" key="9">
    <source>
        <dbReference type="ARBA" id="ARBA00023268"/>
    </source>
</evidence>
<evidence type="ECO:0000256" key="4">
    <source>
        <dbReference type="ARBA" id="ARBA00022679"/>
    </source>
</evidence>
<accession>A0A1Y0ICF2</accession>
<dbReference type="InterPro" id="IPR008471">
    <property type="entry name" value="MnmC-like_methylTransf"/>
</dbReference>
<dbReference type="GO" id="GO:0004808">
    <property type="term" value="F:tRNA (5-methylaminomethyl-2-thiouridylate)(34)-methyltransferase activity"/>
    <property type="evidence" value="ECO:0007669"/>
    <property type="project" value="UniProtKB-EC"/>
</dbReference>
<evidence type="ECO:0000259" key="12">
    <source>
        <dbReference type="Pfam" id="PF05430"/>
    </source>
</evidence>